<protein>
    <submittedName>
        <fullName evidence="1">DUF3899 domain-containing protein</fullName>
    </submittedName>
</protein>
<evidence type="ECO:0000313" key="1">
    <source>
        <dbReference type="EMBL" id="WHZ58883.1"/>
    </source>
</evidence>
<accession>A0ACD4REV7</accession>
<proteinExistence type="predicted"/>
<sequence>MKRNLFLLAFSVSFVLVFMLSLLFYGEITLLHYINISFYLSGILLFISMFLLVAEGGFFDGITQGFRRTFQSKGRDLEKEEVEEMRLFSELLSVEYMPFLLAGLLLAATMFTGLVFYYL</sequence>
<gene>
    <name evidence="1" type="ORF">QLQ22_05970</name>
</gene>
<name>A0ACD4REV7_9BACI</name>
<organism evidence="1 2">
    <name type="scientific">Metabacillus hrfriensis</name>
    <dbReference type="NCBI Taxonomy" id="3048891"/>
    <lineage>
        <taxon>Bacteria</taxon>
        <taxon>Bacillati</taxon>
        <taxon>Bacillota</taxon>
        <taxon>Bacilli</taxon>
        <taxon>Bacillales</taxon>
        <taxon>Bacillaceae</taxon>
        <taxon>Metabacillus</taxon>
    </lineage>
</organism>
<keyword evidence="2" id="KW-1185">Reference proteome</keyword>
<dbReference type="Proteomes" id="UP001226091">
    <property type="component" value="Chromosome"/>
</dbReference>
<dbReference type="EMBL" id="CP126116">
    <property type="protein sequence ID" value="WHZ58883.1"/>
    <property type="molecule type" value="Genomic_DNA"/>
</dbReference>
<reference evidence="2" key="1">
    <citation type="journal article" date="2025" name="Aquaculture">
        <title>Assessment of the bioflocculant production and safety properties of Metabacillus hrfriensis sp. nov. based on phenotypic and whole-genome sequencing analysis.</title>
        <authorList>
            <person name="Zhang R."/>
            <person name="Zhao Z."/>
            <person name="Luo L."/>
            <person name="Wang S."/>
            <person name="Guo K."/>
            <person name="Xu W."/>
        </authorList>
    </citation>
    <scope>NUCLEOTIDE SEQUENCE [LARGE SCALE GENOMIC DNA]</scope>
    <source>
        <strain evidence="2">CT-WN-B3</strain>
    </source>
</reference>
<evidence type="ECO:0000313" key="2">
    <source>
        <dbReference type="Proteomes" id="UP001226091"/>
    </source>
</evidence>